<sequence length="66" mass="7380">MLLRISELRLLDEYYPDFRALWKGGMAEASRGRSKARESYSRVLVKAAPLASLQASGRALILSPQN</sequence>
<organism evidence="1 2">
    <name type="scientific">Pisolithus tinctorius Marx 270</name>
    <dbReference type="NCBI Taxonomy" id="870435"/>
    <lineage>
        <taxon>Eukaryota</taxon>
        <taxon>Fungi</taxon>
        <taxon>Dikarya</taxon>
        <taxon>Basidiomycota</taxon>
        <taxon>Agaricomycotina</taxon>
        <taxon>Agaricomycetes</taxon>
        <taxon>Agaricomycetidae</taxon>
        <taxon>Boletales</taxon>
        <taxon>Sclerodermatineae</taxon>
        <taxon>Pisolithaceae</taxon>
        <taxon>Pisolithus</taxon>
    </lineage>
</organism>
<gene>
    <name evidence="1" type="ORF">M404DRAFT_996969</name>
</gene>
<dbReference type="EMBL" id="KN831956">
    <property type="protein sequence ID" value="KIO08733.1"/>
    <property type="molecule type" value="Genomic_DNA"/>
</dbReference>
<dbReference type="AlphaFoldDB" id="A0A0C3JI28"/>
<evidence type="ECO:0000313" key="2">
    <source>
        <dbReference type="Proteomes" id="UP000054217"/>
    </source>
</evidence>
<dbReference type="HOGENOM" id="CLU_2832191_0_0_1"/>
<dbReference type="Proteomes" id="UP000054217">
    <property type="component" value="Unassembled WGS sequence"/>
</dbReference>
<reference evidence="2" key="2">
    <citation type="submission" date="2015-01" db="EMBL/GenBank/DDBJ databases">
        <title>Evolutionary Origins and Diversification of the Mycorrhizal Mutualists.</title>
        <authorList>
            <consortium name="DOE Joint Genome Institute"/>
            <consortium name="Mycorrhizal Genomics Consortium"/>
            <person name="Kohler A."/>
            <person name="Kuo A."/>
            <person name="Nagy L.G."/>
            <person name="Floudas D."/>
            <person name="Copeland A."/>
            <person name="Barry K.W."/>
            <person name="Cichocki N."/>
            <person name="Veneault-Fourrey C."/>
            <person name="LaButti K."/>
            <person name="Lindquist E.A."/>
            <person name="Lipzen A."/>
            <person name="Lundell T."/>
            <person name="Morin E."/>
            <person name="Murat C."/>
            <person name="Riley R."/>
            <person name="Ohm R."/>
            <person name="Sun H."/>
            <person name="Tunlid A."/>
            <person name="Henrissat B."/>
            <person name="Grigoriev I.V."/>
            <person name="Hibbett D.S."/>
            <person name="Martin F."/>
        </authorList>
    </citation>
    <scope>NUCLEOTIDE SEQUENCE [LARGE SCALE GENOMIC DNA]</scope>
    <source>
        <strain evidence="2">Marx 270</strain>
    </source>
</reference>
<keyword evidence="2" id="KW-1185">Reference proteome</keyword>
<protein>
    <submittedName>
        <fullName evidence="1">Uncharacterized protein</fullName>
    </submittedName>
</protein>
<dbReference type="InParanoid" id="A0A0C3JI28"/>
<name>A0A0C3JI28_PISTI</name>
<reference evidence="1 2" key="1">
    <citation type="submission" date="2014-04" db="EMBL/GenBank/DDBJ databases">
        <authorList>
            <consortium name="DOE Joint Genome Institute"/>
            <person name="Kuo A."/>
            <person name="Kohler A."/>
            <person name="Costa M.D."/>
            <person name="Nagy L.G."/>
            <person name="Floudas D."/>
            <person name="Copeland A."/>
            <person name="Barry K.W."/>
            <person name="Cichocki N."/>
            <person name="Veneault-Fourrey C."/>
            <person name="LaButti K."/>
            <person name="Lindquist E.A."/>
            <person name="Lipzen A."/>
            <person name="Lundell T."/>
            <person name="Morin E."/>
            <person name="Murat C."/>
            <person name="Sun H."/>
            <person name="Tunlid A."/>
            <person name="Henrissat B."/>
            <person name="Grigoriev I.V."/>
            <person name="Hibbett D.S."/>
            <person name="Martin F."/>
            <person name="Nordberg H.P."/>
            <person name="Cantor M.N."/>
            <person name="Hua S.X."/>
        </authorList>
    </citation>
    <scope>NUCLEOTIDE SEQUENCE [LARGE SCALE GENOMIC DNA]</scope>
    <source>
        <strain evidence="1 2">Marx 270</strain>
    </source>
</reference>
<accession>A0A0C3JI28</accession>
<proteinExistence type="predicted"/>
<evidence type="ECO:0000313" key="1">
    <source>
        <dbReference type="EMBL" id="KIO08733.1"/>
    </source>
</evidence>